<gene>
    <name evidence="4" type="ORF">Aiant_52570</name>
</gene>
<accession>A0ABN6CGD6</accession>
<dbReference type="Gene3D" id="2.70.70.10">
    <property type="entry name" value="Glucose Permease (Domain IIA)"/>
    <property type="match status" value="1"/>
</dbReference>
<dbReference type="EMBL" id="AP023356">
    <property type="protein sequence ID" value="BCJ44600.1"/>
    <property type="molecule type" value="Genomic_DNA"/>
</dbReference>
<dbReference type="InterPro" id="IPR050570">
    <property type="entry name" value="Cell_wall_metabolism_enzyme"/>
</dbReference>
<evidence type="ECO:0000256" key="2">
    <source>
        <dbReference type="SAM" id="SignalP"/>
    </source>
</evidence>
<dbReference type="Pfam" id="PF01551">
    <property type="entry name" value="Peptidase_M23"/>
    <property type="match status" value="1"/>
</dbReference>
<evidence type="ECO:0000259" key="3">
    <source>
        <dbReference type="Pfam" id="PF01551"/>
    </source>
</evidence>
<keyword evidence="1 2" id="KW-0732">Signal</keyword>
<protein>
    <recommendedName>
        <fullName evidence="3">M23ase beta-sheet core domain-containing protein</fullName>
    </recommendedName>
</protein>
<dbReference type="RefSeq" id="WP_189329458.1">
    <property type="nucleotide sequence ID" value="NZ_AP023356.1"/>
</dbReference>
<sequence>MRYRRPNPFLAAALCLLSALTVVVPAPAVAASRTDRDDADRAAAAVRRAEALLENAGDTARLAARRLALASAALPAAQHRVAAARGVVIATRVEADTARERADAARQSYQRIAEDWAAAQARVAAARERVAGIARSSYMGGSVSRLNLLVSATGPADMMDRMSLVDQLVRQENDDVRRLIGARREARAAQDRAGAARQAAEVAEADAAAKLRAAQSAQVDAVRARRDVYQLVLSRRAALSAANAQRATVLAQYRAALAAERKVRSSMRGWETRSGYSGRYHGRLLMPVHGWKSSDYGNRYDPYYRVWQLHAGTDFAAGSGTPIRAAAAGRVIQAGWNGGYGNYTCISHGRVLGTSFSTCYGHQSRIFVHVGEYVRQGEIIGRVGSTGASTGAHLHFETRFGGAPRNPLNYLPSCLC</sequence>
<feature type="domain" description="M23ase beta-sheet core" evidence="3">
    <location>
        <begin position="309"/>
        <end position="407"/>
    </location>
</feature>
<dbReference type="CDD" id="cd12797">
    <property type="entry name" value="M23_peptidase"/>
    <property type="match status" value="1"/>
</dbReference>
<evidence type="ECO:0000313" key="5">
    <source>
        <dbReference type="Proteomes" id="UP000676967"/>
    </source>
</evidence>
<name>A0ABN6CGD6_9ACTN</name>
<dbReference type="PANTHER" id="PTHR21666">
    <property type="entry name" value="PEPTIDASE-RELATED"/>
    <property type="match status" value="1"/>
</dbReference>
<reference evidence="4 5" key="1">
    <citation type="submission" date="2020-08" db="EMBL/GenBank/DDBJ databases">
        <title>Whole genome shotgun sequence of Actinoplanes ianthinogenes NBRC 13996.</title>
        <authorList>
            <person name="Komaki H."/>
            <person name="Tamura T."/>
        </authorList>
    </citation>
    <scope>NUCLEOTIDE SEQUENCE [LARGE SCALE GENOMIC DNA]</scope>
    <source>
        <strain evidence="4 5">NBRC 13996</strain>
    </source>
</reference>
<dbReference type="InterPro" id="IPR016047">
    <property type="entry name" value="M23ase_b-sheet_dom"/>
</dbReference>
<dbReference type="Gene3D" id="6.10.250.3150">
    <property type="match status" value="1"/>
</dbReference>
<feature type="signal peptide" evidence="2">
    <location>
        <begin position="1"/>
        <end position="30"/>
    </location>
</feature>
<dbReference type="InterPro" id="IPR011055">
    <property type="entry name" value="Dup_hybrid_motif"/>
</dbReference>
<feature type="chain" id="PRO_5047082289" description="M23ase beta-sheet core domain-containing protein" evidence="2">
    <location>
        <begin position="31"/>
        <end position="416"/>
    </location>
</feature>
<keyword evidence="5" id="KW-1185">Reference proteome</keyword>
<proteinExistence type="predicted"/>
<dbReference type="Proteomes" id="UP000676967">
    <property type="component" value="Chromosome"/>
</dbReference>
<dbReference type="SUPFAM" id="SSF51261">
    <property type="entry name" value="Duplicated hybrid motif"/>
    <property type="match status" value="1"/>
</dbReference>
<evidence type="ECO:0000256" key="1">
    <source>
        <dbReference type="ARBA" id="ARBA00022729"/>
    </source>
</evidence>
<organism evidence="4 5">
    <name type="scientific">Actinoplanes ianthinogenes</name>
    <dbReference type="NCBI Taxonomy" id="122358"/>
    <lineage>
        <taxon>Bacteria</taxon>
        <taxon>Bacillati</taxon>
        <taxon>Actinomycetota</taxon>
        <taxon>Actinomycetes</taxon>
        <taxon>Micromonosporales</taxon>
        <taxon>Micromonosporaceae</taxon>
        <taxon>Actinoplanes</taxon>
    </lineage>
</organism>
<dbReference type="PANTHER" id="PTHR21666:SF289">
    <property type="entry name" value="L-ALA--D-GLU ENDOPEPTIDASE"/>
    <property type="match status" value="1"/>
</dbReference>
<evidence type="ECO:0000313" key="4">
    <source>
        <dbReference type="EMBL" id="BCJ44600.1"/>
    </source>
</evidence>